<dbReference type="InterPro" id="IPR009000">
    <property type="entry name" value="Transl_B-barrel_sf"/>
</dbReference>
<dbReference type="CDD" id="cd03708">
    <property type="entry name" value="GTPBP_III"/>
    <property type="match status" value="1"/>
</dbReference>
<evidence type="ECO:0000256" key="4">
    <source>
        <dbReference type="ARBA" id="ARBA00022768"/>
    </source>
</evidence>
<keyword evidence="5" id="KW-0648">Protein biosynthesis</keyword>
<dbReference type="InterPro" id="IPR004160">
    <property type="entry name" value="Transl_elong_EFTu/EF1A_C"/>
</dbReference>
<protein>
    <submittedName>
        <fullName evidence="8">Predicted protein</fullName>
    </submittedName>
</protein>
<dbReference type="Pfam" id="PF00009">
    <property type="entry name" value="GTP_EFTU"/>
    <property type="match status" value="1"/>
</dbReference>
<dbReference type="KEGG" id="mpp:MICPUCDRAFT_18161"/>
<evidence type="ECO:0000313" key="8">
    <source>
        <dbReference type="EMBL" id="EEH56697.1"/>
    </source>
</evidence>
<comment type="function">
    <text evidence="1">This protein promotes the GTP-dependent binding of aminoacyl-tRNA to the A-site of ribosomes during protein biosynthesis.</text>
</comment>
<feature type="domain" description="Tr-type G" evidence="7">
    <location>
        <begin position="121"/>
        <end position="354"/>
    </location>
</feature>
<dbReference type="FunFam" id="3.40.50.300:FF:000091">
    <property type="entry name" value="Probable GTP-binding protein 1"/>
    <property type="match status" value="1"/>
</dbReference>
<dbReference type="OrthoDB" id="248233at2759"/>
<keyword evidence="3" id="KW-0547">Nucleotide-binding</keyword>
<evidence type="ECO:0000256" key="2">
    <source>
        <dbReference type="ARBA" id="ARBA00007249"/>
    </source>
</evidence>
<name>C1MUV5_MICPC</name>
<dbReference type="GO" id="GO:0003924">
    <property type="term" value="F:GTPase activity"/>
    <property type="evidence" value="ECO:0007669"/>
    <property type="project" value="InterPro"/>
</dbReference>
<gene>
    <name evidence="8" type="ORF">MICPUCDRAFT_18161</name>
</gene>
<evidence type="ECO:0000313" key="9">
    <source>
        <dbReference type="Proteomes" id="UP000001876"/>
    </source>
</evidence>
<dbReference type="InterPro" id="IPR050055">
    <property type="entry name" value="EF-Tu_GTPase"/>
</dbReference>
<dbReference type="AlphaFoldDB" id="C1MUV5"/>
<dbReference type="Gene3D" id="3.40.50.300">
    <property type="entry name" value="P-loop containing nucleotide triphosphate hydrolases"/>
    <property type="match status" value="1"/>
</dbReference>
<dbReference type="GeneID" id="9685005"/>
<dbReference type="RefSeq" id="XP_003059565.1">
    <property type="nucleotide sequence ID" value="XM_003059519.1"/>
</dbReference>
<dbReference type="PANTHER" id="PTHR43721:SF9">
    <property type="entry name" value="GTP-BINDING PROTEIN 1"/>
    <property type="match status" value="1"/>
</dbReference>
<comment type="similarity">
    <text evidence="2">Belongs to the TRAFAC class translation factor GTPase superfamily. Classic translation factor GTPase family. EF-Tu/EF-1A subfamily.</text>
</comment>
<dbReference type="Gene3D" id="2.40.30.10">
    <property type="entry name" value="Translation factors"/>
    <property type="match status" value="2"/>
</dbReference>
<dbReference type="PROSITE" id="PS51722">
    <property type="entry name" value="G_TR_2"/>
    <property type="match status" value="1"/>
</dbReference>
<dbReference type="InterPro" id="IPR000795">
    <property type="entry name" value="T_Tr_GTP-bd_dom"/>
</dbReference>
<evidence type="ECO:0000256" key="3">
    <source>
        <dbReference type="ARBA" id="ARBA00022741"/>
    </source>
</evidence>
<reference evidence="8 9" key="1">
    <citation type="journal article" date="2009" name="Science">
        <title>Green evolution and dynamic adaptations revealed by genomes of the marine picoeukaryotes Micromonas.</title>
        <authorList>
            <person name="Worden A.Z."/>
            <person name="Lee J.H."/>
            <person name="Mock T."/>
            <person name="Rouze P."/>
            <person name="Simmons M.P."/>
            <person name="Aerts A.L."/>
            <person name="Allen A.E."/>
            <person name="Cuvelier M.L."/>
            <person name="Derelle E."/>
            <person name="Everett M.V."/>
            <person name="Foulon E."/>
            <person name="Grimwood J."/>
            <person name="Gundlach H."/>
            <person name="Henrissat B."/>
            <person name="Napoli C."/>
            <person name="McDonald S.M."/>
            <person name="Parker M.S."/>
            <person name="Rombauts S."/>
            <person name="Salamov A."/>
            <person name="Von Dassow P."/>
            <person name="Badger J.H."/>
            <person name="Coutinho P.M."/>
            <person name="Demir E."/>
            <person name="Dubchak I."/>
            <person name="Gentemann C."/>
            <person name="Eikrem W."/>
            <person name="Gready J.E."/>
            <person name="John U."/>
            <person name="Lanier W."/>
            <person name="Lindquist E.A."/>
            <person name="Lucas S."/>
            <person name="Mayer K.F."/>
            <person name="Moreau H."/>
            <person name="Not F."/>
            <person name="Otillar R."/>
            <person name="Panaud O."/>
            <person name="Pangilinan J."/>
            <person name="Paulsen I."/>
            <person name="Piegu B."/>
            <person name="Poliakov A."/>
            <person name="Robbens S."/>
            <person name="Schmutz J."/>
            <person name="Toulza E."/>
            <person name="Wyss T."/>
            <person name="Zelensky A."/>
            <person name="Zhou K."/>
            <person name="Armbrust E.V."/>
            <person name="Bhattacharya D."/>
            <person name="Goodenough U.W."/>
            <person name="Van de Peer Y."/>
            <person name="Grigoriev I.V."/>
        </authorList>
    </citation>
    <scope>NUCLEOTIDE SEQUENCE [LARGE SCALE GENOMIC DNA]</scope>
    <source>
        <strain evidence="8 9">CCMP1545</strain>
    </source>
</reference>
<sequence length="583" mass="64103">MGDVFHTSDLCEALEPEVEEGNHEYKRHLVSPSAARFQELVTQLQYRLHEGANEALYELGVEDDGEIVGLDEDDLEESCKTLARMADALDADTTLVAERLVKDGKRARTMLCRKRLDNTSHKEVRITTVGNVDSGKSTILGVLTKGGLDNGRGLARSSVFKFKHEVESGRSSAVSQQVLGFATDGSITNYASADVRETHSLRWSEIVTKSSKVIHFSDLCGHEKYLKTTMHGMTASLPDFAMLVVDSNRGGVVGMTKEHLSIMLGLKVPFFVVLTKVDFASKENRDATFEAVMQMLKRPGVHKMPIVIKNEQDVLSCCKTIAEGTITPVFHTSCVTGEGMDLIRLFLNHVPTRRVFDVSEESHGMVHLDDSFTVQGIGTVVSGVVLSGRIANQQQMLLGPDGNGAFVSVTVKGIQNKRVPVDNVHGGQTASFAIKAKKGHVTKQDIRKGMVLVDPNRNPRATWRFTAEVLILVHPTTLKVGYSPVLHCVTVRQAASICEIAGGDKEVLRTGDRALVTFEWCHRPEFLECGARIIFREGRTKGIGVIREIMSEVPRTEFLNYKNRQTALKHLNIAQNLASAASA</sequence>
<evidence type="ECO:0000256" key="6">
    <source>
        <dbReference type="ARBA" id="ARBA00023134"/>
    </source>
</evidence>
<proteinExistence type="inferred from homology"/>
<evidence type="ECO:0000259" key="7">
    <source>
        <dbReference type="PROSITE" id="PS51722"/>
    </source>
</evidence>
<dbReference type="InterPro" id="IPR009001">
    <property type="entry name" value="Transl_elong_EF1A/Init_IF2_C"/>
</dbReference>
<dbReference type="GO" id="GO:0005525">
    <property type="term" value="F:GTP binding"/>
    <property type="evidence" value="ECO:0007669"/>
    <property type="project" value="UniProtKB-KW"/>
</dbReference>
<dbReference type="Pfam" id="PF03143">
    <property type="entry name" value="GTP_EFTU_D3"/>
    <property type="match status" value="1"/>
</dbReference>
<organism evidence="9">
    <name type="scientific">Micromonas pusilla (strain CCMP1545)</name>
    <name type="common">Picoplanktonic green alga</name>
    <dbReference type="NCBI Taxonomy" id="564608"/>
    <lineage>
        <taxon>Eukaryota</taxon>
        <taxon>Viridiplantae</taxon>
        <taxon>Chlorophyta</taxon>
        <taxon>Mamiellophyceae</taxon>
        <taxon>Mamiellales</taxon>
        <taxon>Mamiellaceae</taxon>
        <taxon>Micromonas</taxon>
    </lineage>
</organism>
<dbReference type="EMBL" id="GG663740">
    <property type="protein sequence ID" value="EEH56697.1"/>
    <property type="molecule type" value="Genomic_DNA"/>
</dbReference>
<keyword evidence="6" id="KW-0342">GTP-binding</keyword>
<evidence type="ECO:0000256" key="1">
    <source>
        <dbReference type="ARBA" id="ARBA00003982"/>
    </source>
</evidence>
<dbReference type="PANTHER" id="PTHR43721">
    <property type="entry name" value="ELONGATION FACTOR TU-RELATED"/>
    <property type="match status" value="1"/>
</dbReference>
<dbReference type="OMA" id="FRFIQRP"/>
<dbReference type="CDD" id="cd03694">
    <property type="entry name" value="GTPBP_II"/>
    <property type="match status" value="1"/>
</dbReference>
<dbReference type="Proteomes" id="UP000001876">
    <property type="component" value="Unassembled WGS sequence"/>
</dbReference>
<dbReference type="GO" id="GO:0003746">
    <property type="term" value="F:translation elongation factor activity"/>
    <property type="evidence" value="ECO:0007669"/>
    <property type="project" value="UniProtKB-KW"/>
</dbReference>
<accession>C1MUV5</accession>
<keyword evidence="4" id="KW-0251">Elongation factor</keyword>
<keyword evidence="9" id="KW-1185">Reference proteome</keyword>
<dbReference type="SUPFAM" id="SSF50447">
    <property type="entry name" value="Translation proteins"/>
    <property type="match status" value="1"/>
</dbReference>
<dbReference type="InterPro" id="IPR027417">
    <property type="entry name" value="P-loop_NTPase"/>
</dbReference>
<dbReference type="eggNOG" id="KOG0463">
    <property type="taxonomic scope" value="Eukaryota"/>
</dbReference>
<dbReference type="SUPFAM" id="SSF52540">
    <property type="entry name" value="P-loop containing nucleoside triphosphate hydrolases"/>
    <property type="match status" value="1"/>
</dbReference>
<dbReference type="SUPFAM" id="SSF50465">
    <property type="entry name" value="EF-Tu/eEF-1alpha/eIF2-gamma C-terminal domain"/>
    <property type="match status" value="1"/>
</dbReference>
<evidence type="ECO:0000256" key="5">
    <source>
        <dbReference type="ARBA" id="ARBA00022917"/>
    </source>
</evidence>